<reference evidence="2 3" key="1">
    <citation type="journal article" date="2016" name="Nat. Commun.">
        <title>Ectomycorrhizal ecology is imprinted in the genome of the dominant symbiotic fungus Cenococcum geophilum.</title>
        <authorList>
            <consortium name="DOE Joint Genome Institute"/>
            <person name="Peter M."/>
            <person name="Kohler A."/>
            <person name="Ohm R.A."/>
            <person name="Kuo A."/>
            <person name="Krutzmann J."/>
            <person name="Morin E."/>
            <person name="Arend M."/>
            <person name="Barry K.W."/>
            <person name="Binder M."/>
            <person name="Choi C."/>
            <person name="Clum A."/>
            <person name="Copeland A."/>
            <person name="Grisel N."/>
            <person name="Haridas S."/>
            <person name="Kipfer T."/>
            <person name="LaButti K."/>
            <person name="Lindquist E."/>
            <person name="Lipzen A."/>
            <person name="Maire R."/>
            <person name="Meier B."/>
            <person name="Mihaltcheva S."/>
            <person name="Molinier V."/>
            <person name="Murat C."/>
            <person name="Poggeler S."/>
            <person name="Quandt C.A."/>
            <person name="Sperisen C."/>
            <person name="Tritt A."/>
            <person name="Tisserant E."/>
            <person name="Crous P.W."/>
            <person name="Henrissat B."/>
            <person name="Nehls U."/>
            <person name="Egli S."/>
            <person name="Spatafora J.W."/>
            <person name="Grigoriev I.V."/>
            <person name="Martin F.M."/>
        </authorList>
    </citation>
    <scope>NUCLEOTIDE SEQUENCE [LARGE SCALE GENOMIC DNA]</scope>
    <source>
        <strain evidence="2 3">CBS 459.81</strain>
    </source>
</reference>
<proteinExistence type="predicted"/>
<dbReference type="AlphaFoldDB" id="A0A8E2JBT0"/>
<evidence type="ECO:0000313" key="3">
    <source>
        <dbReference type="Proteomes" id="UP000250266"/>
    </source>
</evidence>
<gene>
    <name evidence="2" type="ORF">K432DRAFT_385573</name>
</gene>
<sequence>MSIRAVVSHDLAWYDTSAISRESWARLFASAGVASRVDLARASVALLATSLPFTVIISLASFFAVGLSRKLLSVVLRSYLFSGLLHLASAIMYWYQFTHWADRSGLKNPAEEGPALRLSWALAGITLGTGVLSFIFSSVLWPPPFGCRKSKHCDYEMTGGGRPDYSWLSVDGGGDYGGDGGGDGGD</sequence>
<evidence type="ECO:0000256" key="1">
    <source>
        <dbReference type="SAM" id="Phobius"/>
    </source>
</evidence>
<evidence type="ECO:0000313" key="2">
    <source>
        <dbReference type="EMBL" id="OCK76249.1"/>
    </source>
</evidence>
<feature type="transmembrane region" description="Helical" evidence="1">
    <location>
        <begin position="44"/>
        <end position="67"/>
    </location>
</feature>
<organism evidence="2 3">
    <name type="scientific">Lepidopterella palustris CBS 459.81</name>
    <dbReference type="NCBI Taxonomy" id="1314670"/>
    <lineage>
        <taxon>Eukaryota</taxon>
        <taxon>Fungi</taxon>
        <taxon>Dikarya</taxon>
        <taxon>Ascomycota</taxon>
        <taxon>Pezizomycotina</taxon>
        <taxon>Dothideomycetes</taxon>
        <taxon>Pleosporomycetidae</taxon>
        <taxon>Mytilinidiales</taxon>
        <taxon>Argynnaceae</taxon>
        <taxon>Lepidopterella</taxon>
    </lineage>
</organism>
<dbReference type="Proteomes" id="UP000250266">
    <property type="component" value="Unassembled WGS sequence"/>
</dbReference>
<feature type="transmembrane region" description="Helical" evidence="1">
    <location>
        <begin position="79"/>
        <end position="97"/>
    </location>
</feature>
<keyword evidence="3" id="KW-1185">Reference proteome</keyword>
<dbReference type="EMBL" id="KV745228">
    <property type="protein sequence ID" value="OCK76249.1"/>
    <property type="molecule type" value="Genomic_DNA"/>
</dbReference>
<keyword evidence="1" id="KW-1133">Transmembrane helix</keyword>
<feature type="transmembrane region" description="Helical" evidence="1">
    <location>
        <begin position="117"/>
        <end position="141"/>
    </location>
</feature>
<protein>
    <submittedName>
        <fullName evidence="2">Uncharacterized protein</fullName>
    </submittedName>
</protein>
<keyword evidence="1" id="KW-0812">Transmembrane</keyword>
<keyword evidence="1" id="KW-0472">Membrane</keyword>
<name>A0A8E2JBT0_9PEZI</name>
<accession>A0A8E2JBT0</accession>